<feature type="transmembrane region" description="Helical" evidence="9">
    <location>
        <begin position="437"/>
        <end position="456"/>
    </location>
</feature>
<sequence length="534" mass="56457">MTTRFKKPSGKAVGPGLSLGSTASVPVLLAKIIGLGAVLGAAVSLTPLLLAGGEWAMLAGLWAGAAGLLAVYSTKRMVPLKYLFPGTLLLTVFVLLPILSTVQLSFTNSGDGTRGSKEDAISTIVRNSVTQLPESRTYNLTVGSEGSVTEGPFTFFLVETPSNAVFAGDAEGLRPLGRDEAAVENGYVRAVPGYQILTGKEVNTAGAKISGLTVPTEKGAIRAQGINRAFEGVQTLKYDAGTDSISDSVTGKVFTVQQFGDREYFADANGTKGFDQSWERNVGFANYERLFSDPQIRDALLGSFVWTLVFAVGSVGTTFVVGLLLAAALNDPRVRGLKLYRAVIIVPYAIPVFISFIVWQSFYNKDFGLINSMLGGAKIDWLGDPFLAKVAVLLTNLWVGFPYMFLIATGALQALPQDIAEAAKIDGASSWTTFTRVQFPLLLVAVAPLLVSSFAFNFNNFNVIQLVTGGGPFPAGGGQIGATDILISGAYRIAFGGAGAEFGFASAISVVLFIVTAVLAGIQFRYTKALEDVR</sequence>
<evidence type="ECO:0000256" key="5">
    <source>
        <dbReference type="ARBA" id="ARBA00022597"/>
    </source>
</evidence>
<evidence type="ECO:0000256" key="9">
    <source>
        <dbReference type="RuleBase" id="RU363032"/>
    </source>
</evidence>
<evidence type="ECO:0000256" key="6">
    <source>
        <dbReference type="ARBA" id="ARBA00022692"/>
    </source>
</evidence>
<dbReference type="Gene3D" id="1.10.3720.10">
    <property type="entry name" value="MetI-like"/>
    <property type="match status" value="1"/>
</dbReference>
<dbReference type="RefSeq" id="WP_120693591.1">
    <property type="nucleotide sequence ID" value="NZ_RBNH01000026.1"/>
</dbReference>
<dbReference type="EMBL" id="RBNH01000026">
    <property type="protein sequence ID" value="RKO20213.1"/>
    <property type="molecule type" value="Genomic_DNA"/>
</dbReference>
<dbReference type="Proteomes" id="UP000273159">
    <property type="component" value="Unassembled WGS sequence"/>
</dbReference>
<feature type="transmembrane region" description="Helical" evidence="9">
    <location>
        <begin position="80"/>
        <end position="99"/>
    </location>
</feature>
<evidence type="ECO:0000256" key="10">
    <source>
        <dbReference type="RuleBase" id="RU367050"/>
    </source>
</evidence>
<dbReference type="AlphaFoldDB" id="A0A3B0FB82"/>
<keyword evidence="7 9" id="KW-1133">Transmembrane helix</keyword>
<keyword evidence="5 10" id="KW-0762">Sugar transport</keyword>
<protein>
    <recommendedName>
        <fullName evidence="10">Maltose/maltodextrin transport system permease protein</fullName>
    </recommendedName>
</protein>
<evidence type="ECO:0000313" key="12">
    <source>
        <dbReference type="EMBL" id="RKO20213.1"/>
    </source>
</evidence>
<organism evidence="12 13">
    <name type="scientific">Pseudarthrobacter phenanthrenivorans</name>
    <name type="common">Arthrobacter phenanthrenivorans</name>
    <dbReference type="NCBI Taxonomy" id="361575"/>
    <lineage>
        <taxon>Bacteria</taxon>
        <taxon>Bacillati</taxon>
        <taxon>Actinomycetota</taxon>
        <taxon>Actinomycetes</taxon>
        <taxon>Micrococcales</taxon>
        <taxon>Micrococcaceae</taxon>
        <taxon>Pseudarthrobacter</taxon>
    </lineage>
</organism>
<dbReference type="PANTHER" id="PTHR47314:SF1">
    <property type="entry name" value="MALTOSE_MALTODEXTRIN TRANSPORT SYSTEM PERMEASE PROTEIN MALF"/>
    <property type="match status" value="1"/>
</dbReference>
<evidence type="ECO:0000256" key="2">
    <source>
        <dbReference type="ARBA" id="ARBA00009047"/>
    </source>
</evidence>
<evidence type="ECO:0000259" key="11">
    <source>
        <dbReference type="PROSITE" id="PS50928"/>
    </source>
</evidence>
<keyword evidence="4 10" id="KW-1003">Cell membrane</keyword>
<dbReference type="InterPro" id="IPR035277">
    <property type="entry name" value="MalF_N"/>
</dbReference>
<comment type="caution">
    <text evidence="12">The sequence shown here is derived from an EMBL/GenBank/DDBJ whole genome shotgun (WGS) entry which is preliminary data.</text>
</comment>
<feature type="transmembrane region" description="Helical" evidence="9">
    <location>
        <begin position="304"/>
        <end position="327"/>
    </location>
</feature>
<dbReference type="PANTHER" id="PTHR47314">
    <property type="entry name" value="MALTOSE/MALTODEXTRIN TRANSPORT SYSTEM PERMEASE PROTEIN MALF"/>
    <property type="match status" value="1"/>
</dbReference>
<evidence type="ECO:0000256" key="3">
    <source>
        <dbReference type="ARBA" id="ARBA00022448"/>
    </source>
</evidence>
<feature type="domain" description="ABC transmembrane type-1" evidence="11">
    <location>
        <begin position="304"/>
        <end position="523"/>
    </location>
</feature>
<dbReference type="CDD" id="cd06261">
    <property type="entry name" value="TM_PBP2"/>
    <property type="match status" value="1"/>
</dbReference>
<dbReference type="GO" id="GO:0042956">
    <property type="term" value="P:maltodextrin transmembrane transport"/>
    <property type="evidence" value="ECO:0007669"/>
    <property type="project" value="TreeGrafter"/>
</dbReference>
<evidence type="ECO:0000256" key="4">
    <source>
        <dbReference type="ARBA" id="ARBA00022475"/>
    </source>
</evidence>
<evidence type="ECO:0000313" key="13">
    <source>
        <dbReference type="Proteomes" id="UP000273159"/>
    </source>
</evidence>
<accession>A0A3B0FB82</accession>
<dbReference type="GO" id="GO:0015423">
    <property type="term" value="F:ABC-type maltose transporter activity"/>
    <property type="evidence" value="ECO:0007669"/>
    <property type="project" value="TreeGrafter"/>
</dbReference>
<reference evidence="12 13" key="1">
    <citation type="submission" date="2018-10" db="EMBL/GenBank/DDBJ databases">
        <title>Genome-guide identification and characterization of bacteria that degrade polycyclic aromatic hydrocarbons and resist hexavalent chromium simultaneously.</title>
        <authorList>
            <person name="Feng H."/>
        </authorList>
    </citation>
    <scope>NUCLEOTIDE SEQUENCE [LARGE SCALE GENOMIC DNA]</scope>
    <source>
        <strain evidence="12 13">J015</strain>
    </source>
</reference>
<dbReference type="Pfam" id="PF00528">
    <property type="entry name" value="BPD_transp_1"/>
    <property type="match status" value="1"/>
</dbReference>
<comment type="subcellular location">
    <subcellularLocation>
        <location evidence="1 9">Cell membrane</location>
        <topology evidence="1 9">Multi-pass membrane protein</topology>
    </subcellularLocation>
</comment>
<comment type="function">
    <text evidence="10">Part of the ABC transporter complex MalEFGK involved in maltose/maltodextrin import. Probably responsible for the translocation of the substrate across the membrane.</text>
</comment>
<reference evidence="13" key="2">
    <citation type="submission" date="2018-10" db="EMBL/GenBank/DDBJ databases">
        <authorList>
            <person name="Wang Y."/>
            <person name="Wang J."/>
            <person name="Yang X."/>
            <person name="Wang Z."/>
            <person name="Huang Y."/>
        </authorList>
    </citation>
    <scope>NUCLEOTIDE SEQUENCE [LARGE SCALE GENOMIC DNA]</scope>
    <source>
        <strain evidence="13">J015</strain>
    </source>
</reference>
<dbReference type="InterPro" id="IPR035906">
    <property type="entry name" value="MetI-like_sf"/>
</dbReference>
<keyword evidence="6 9" id="KW-0812">Transmembrane</keyword>
<evidence type="ECO:0000256" key="7">
    <source>
        <dbReference type="ARBA" id="ARBA00022989"/>
    </source>
</evidence>
<feature type="transmembrane region" description="Helical" evidence="9">
    <location>
        <begin position="390"/>
        <end position="416"/>
    </location>
</feature>
<feature type="transmembrane region" description="Helical" evidence="9">
    <location>
        <begin position="339"/>
        <end position="359"/>
    </location>
</feature>
<evidence type="ECO:0000256" key="1">
    <source>
        <dbReference type="ARBA" id="ARBA00004651"/>
    </source>
</evidence>
<comment type="similarity">
    <text evidence="2 10">Belongs to the binding-protein-dependent transport system permease family. MalFG subfamily.</text>
</comment>
<feature type="transmembrane region" description="Helical" evidence="9">
    <location>
        <begin position="502"/>
        <end position="524"/>
    </location>
</feature>
<keyword evidence="3 9" id="KW-0813">Transport</keyword>
<proteinExistence type="inferred from homology"/>
<dbReference type="SUPFAM" id="SSF160964">
    <property type="entry name" value="MalF N-terminal region-like"/>
    <property type="match status" value="1"/>
</dbReference>
<keyword evidence="8 9" id="KW-0472">Membrane</keyword>
<evidence type="ECO:0000256" key="8">
    <source>
        <dbReference type="ARBA" id="ARBA00023136"/>
    </source>
</evidence>
<gene>
    <name evidence="12" type="ORF">D7Z96_19205</name>
</gene>
<dbReference type="PROSITE" id="PS50928">
    <property type="entry name" value="ABC_TM1"/>
    <property type="match status" value="1"/>
</dbReference>
<dbReference type="Gene3D" id="1.20.58.370">
    <property type="entry name" value="MalF N-terminal region-like"/>
    <property type="match status" value="1"/>
</dbReference>
<dbReference type="InterPro" id="IPR032550">
    <property type="entry name" value="TM_PBP2_N"/>
</dbReference>
<name>A0A3B0FB82_PSEPS</name>
<dbReference type="InterPro" id="IPR000515">
    <property type="entry name" value="MetI-like"/>
</dbReference>
<feature type="transmembrane region" description="Helical" evidence="9">
    <location>
        <begin position="28"/>
        <end position="49"/>
    </location>
</feature>
<dbReference type="GO" id="GO:1990060">
    <property type="term" value="C:maltose transport complex"/>
    <property type="evidence" value="ECO:0007669"/>
    <property type="project" value="TreeGrafter"/>
</dbReference>
<dbReference type="Pfam" id="PF16296">
    <property type="entry name" value="TM_PBP2_N"/>
    <property type="match status" value="1"/>
</dbReference>
<dbReference type="SUPFAM" id="SSF161098">
    <property type="entry name" value="MetI-like"/>
    <property type="match status" value="1"/>
</dbReference>
<feature type="transmembrane region" description="Helical" evidence="9">
    <location>
        <begin position="55"/>
        <end position="73"/>
    </location>
</feature>